<dbReference type="FunFam" id="3.40.20.10:FF:000003">
    <property type="entry name" value="Protein transport protein SEC23"/>
    <property type="match status" value="1"/>
</dbReference>
<comment type="subcellular location">
    <subcellularLocation>
        <location evidence="11">Cytoplasmic vesicle</location>
        <location evidence="11">COPII-coated vesicle membrane</location>
        <topology evidence="11">Peripheral membrane protein</topology>
        <orientation evidence="11">Cytoplasmic side</orientation>
    </subcellularLocation>
    <subcellularLocation>
        <location evidence="1 11">Endoplasmic reticulum membrane</location>
        <topology evidence="1 11">Peripheral membrane protein</topology>
        <orientation evidence="1 11">Cytoplasmic side</orientation>
    </subcellularLocation>
    <subcellularLocation>
        <location evidence="11">Cytoplasm</location>
        <location evidence="11">Cytosol</location>
    </subcellularLocation>
</comment>
<keyword evidence="6 11" id="KW-0862">Zinc</keyword>
<reference evidence="16" key="2">
    <citation type="submission" date="2017-12" db="EMBL/GenBank/DDBJ databases">
        <title>Genome sequence of the Bar-tailed Godwit (Limosa lapponica baueri).</title>
        <authorList>
            <person name="Lima N.C.B."/>
            <person name="Parody-Merino A.M."/>
            <person name="Battley P.F."/>
            <person name="Fidler A.E."/>
            <person name="Prosdocimi F."/>
        </authorList>
    </citation>
    <scope>NUCLEOTIDE SEQUENCE [LARGE SCALE GENOMIC DNA]</scope>
</reference>
<dbReference type="SUPFAM" id="SSF81995">
    <property type="entry name" value="beta-sandwich domain of Sec23/24"/>
    <property type="match status" value="1"/>
</dbReference>
<comment type="similarity">
    <text evidence="11">Belongs to the SEC23/SEC24 family. SEC23 subfamily.</text>
</comment>
<evidence type="ECO:0000256" key="6">
    <source>
        <dbReference type="ARBA" id="ARBA00022833"/>
    </source>
</evidence>
<feature type="domain" description="Zinc finger Sec23/Sec24-type" evidence="13">
    <location>
        <begin position="58"/>
        <end position="98"/>
    </location>
</feature>
<keyword evidence="16" id="KW-1185">Reference proteome</keyword>
<evidence type="ECO:0000256" key="4">
    <source>
        <dbReference type="ARBA" id="ARBA00022723"/>
    </source>
</evidence>
<dbReference type="GO" id="GO:0005789">
    <property type="term" value="C:endoplasmic reticulum membrane"/>
    <property type="evidence" value="ECO:0007669"/>
    <property type="project" value="UniProtKB-SubCell"/>
</dbReference>
<evidence type="ECO:0000256" key="1">
    <source>
        <dbReference type="ARBA" id="ARBA00004397"/>
    </source>
</evidence>
<dbReference type="CDD" id="cd11287">
    <property type="entry name" value="Sec23_C"/>
    <property type="match status" value="1"/>
</dbReference>
<dbReference type="OrthoDB" id="10256289at2759"/>
<keyword evidence="9 11" id="KW-0472">Membrane</keyword>
<feature type="domain" description="Sec23/Sec24 trunk" evidence="14">
    <location>
        <begin position="126"/>
        <end position="368"/>
    </location>
</feature>
<evidence type="ECO:0000256" key="3">
    <source>
        <dbReference type="ARBA" id="ARBA00022490"/>
    </source>
</evidence>
<evidence type="ECO:0000313" key="16">
    <source>
        <dbReference type="Proteomes" id="UP000233556"/>
    </source>
</evidence>
<evidence type="ECO:0000256" key="9">
    <source>
        <dbReference type="ARBA" id="ARBA00023136"/>
    </source>
</evidence>
<dbReference type="EMBL" id="KZ506032">
    <property type="protein sequence ID" value="PKU42099.1"/>
    <property type="molecule type" value="Genomic_DNA"/>
</dbReference>
<evidence type="ECO:0000256" key="2">
    <source>
        <dbReference type="ARBA" id="ARBA00022448"/>
    </source>
</evidence>
<dbReference type="GO" id="GO:0090110">
    <property type="term" value="P:COPII-coated vesicle cargo loading"/>
    <property type="evidence" value="ECO:0007669"/>
    <property type="project" value="TreeGrafter"/>
</dbReference>
<dbReference type="Pfam" id="PF04811">
    <property type="entry name" value="Sec23_trunk"/>
    <property type="match status" value="1"/>
</dbReference>
<evidence type="ECO:0000256" key="5">
    <source>
        <dbReference type="ARBA" id="ARBA00022824"/>
    </source>
</evidence>
<keyword evidence="10 11" id="KW-0968">Cytoplasmic vesicle</keyword>
<dbReference type="GO" id="GO:0030127">
    <property type="term" value="C:COPII vesicle coat"/>
    <property type="evidence" value="ECO:0007669"/>
    <property type="project" value="InterPro"/>
</dbReference>
<dbReference type="InterPro" id="IPR037364">
    <property type="entry name" value="Sec23"/>
</dbReference>
<dbReference type="Pfam" id="PF04810">
    <property type="entry name" value="zf-Sec23_Sec24"/>
    <property type="match status" value="1"/>
</dbReference>
<keyword evidence="4 11" id="KW-0479">Metal-binding</keyword>
<dbReference type="Gene3D" id="3.40.20.10">
    <property type="entry name" value="Severin"/>
    <property type="match status" value="1"/>
</dbReference>
<reference evidence="16" key="1">
    <citation type="submission" date="2017-11" db="EMBL/GenBank/DDBJ databases">
        <authorList>
            <person name="Lima N.C."/>
            <person name="Parody-Merino A.M."/>
            <person name="Battley P.F."/>
            <person name="Fidler A.E."/>
            <person name="Prosdocimi F."/>
        </authorList>
    </citation>
    <scope>NUCLEOTIDE SEQUENCE [LARGE SCALE GENOMIC DNA]</scope>
</reference>
<feature type="domain" description="Gelsolin-like" evidence="12">
    <location>
        <begin position="434"/>
        <end position="520"/>
    </location>
</feature>
<proteinExistence type="inferred from homology"/>
<dbReference type="InterPro" id="IPR036180">
    <property type="entry name" value="Gelsolin-like_dom_sf"/>
</dbReference>
<dbReference type="SUPFAM" id="SSF53300">
    <property type="entry name" value="vWA-like"/>
    <property type="match status" value="1"/>
</dbReference>
<dbReference type="SUPFAM" id="SSF81811">
    <property type="entry name" value="Helical domain of Sec23/24"/>
    <property type="match status" value="1"/>
</dbReference>
<evidence type="ECO:0000256" key="8">
    <source>
        <dbReference type="ARBA" id="ARBA00022927"/>
    </source>
</evidence>
<keyword evidence="7 11" id="KW-0931">ER-Golgi transport</keyword>
<organism evidence="15 16">
    <name type="scientific">Limosa lapponica baueri</name>
    <dbReference type="NCBI Taxonomy" id="1758121"/>
    <lineage>
        <taxon>Eukaryota</taxon>
        <taxon>Metazoa</taxon>
        <taxon>Chordata</taxon>
        <taxon>Craniata</taxon>
        <taxon>Vertebrata</taxon>
        <taxon>Euteleostomi</taxon>
        <taxon>Archelosauria</taxon>
        <taxon>Archosauria</taxon>
        <taxon>Dinosauria</taxon>
        <taxon>Saurischia</taxon>
        <taxon>Theropoda</taxon>
        <taxon>Coelurosauria</taxon>
        <taxon>Aves</taxon>
        <taxon>Neognathae</taxon>
        <taxon>Neoaves</taxon>
        <taxon>Charadriiformes</taxon>
        <taxon>Scolopacidae</taxon>
        <taxon>Limosa</taxon>
    </lineage>
</organism>
<dbReference type="InterPro" id="IPR006896">
    <property type="entry name" value="Sec23/24_trunk_dom"/>
</dbReference>
<dbReference type="AlphaFoldDB" id="A0A2I0U7U5"/>
<dbReference type="InterPro" id="IPR007123">
    <property type="entry name" value="Gelsolin-like_dom"/>
</dbReference>
<comment type="function">
    <text evidence="11">Component of the coat protein complex II (COPII) which promotes the formation of transport vesicles from the endoplasmic reticulum (ER). The coat has two main functions, the physical deformation of the endoplasmic reticulum membrane into vesicles and the selection of cargo molecules.</text>
</comment>
<dbReference type="InterPro" id="IPR006895">
    <property type="entry name" value="Znf_Sec23_Sec24"/>
</dbReference>
<dbReference type="Gene3D" id="3.40.50.410">
    <property type="entry name" value="von Willebrand factor, type A domain"/>
    <property type="match status" value="1"/>
</dbReference>
<evidence type="ECO:0000259" key="13">
    <source>
        <dbReference type="Pfam" id="PF04810"/>
    </source>
</evidence>
<evidence type="ECO:0000256" key="10">
    <source>
        <dbReference type="ARBA" id="ARBA00023329"/>
    </source>
</evidence>
<evidence type="ECO:0000259" key="14">
    <source>
        <dbReference type="Pfam" id="PF04811"/>
    </source>
</evidence>
<dbReference type="SUPFAM" id="SSF82754">
    <property type="entry name" value="C-terminal, gelsolin-like domain of Sec23/24"/>
    <property type="match status" value="1"/>
</dbReference>
<protein>
    <recommendedName>
        <fullName evidence="11">Protein transport protein SEC23</fullName>
    </recommendedName>
</protein>
<dbReference type="FunFam" id="3.40.50.410:FF:000008">
    <property type="entry name" value="Protein transport protein SEC23"/>
    <property type="match status" value="1"/>
</dbReference>
<dbReference type="GO" id="GO:0005096">
    <property type="term" value="F:GTPase activator activity"/>
    <property type="evidence" value="ECO:0007669"/>
    <property type="project" value="TreeGrafter"/>
</dbReference>
<evidence type="ECO:0000256" key="11">
    <source>
        <dbReference type="RuleBase" id="RU365030"/>
    </source>
</evidence>
<keyword evidence="2 11" id="KW-0813">Transport</keyword>
<sequence length="567" mass="63980">MTTFLEFIQQNEDRDGVRFSWNVWPSSRLEATRMVVPVAALFTPLKERPDLPPIQYEPVLCSRTTCRAVLNPLCQVDYRAKLWACNFCYQRNQFPPTYAGISEMNQPAELLPQFSSIEYVVQRGPQMPLIFLYVVDTCMEDEDLQALKESMQMSLSLLPPTALVGLITFGRMVQVHELGCEGISKSYVFRGTKDLSAKQLQEMLGLTKVAVSQVGRGPQVQQPPPSNRFLQPVQKIDMNLTDLLGELQRDPWPVPQGKRPLRSSGVALSIAVGLLECTFPNTGARIMMFIGGPATQGPGMVVGDELKLPIRSWHDIEKDNAKYVKKGTKHFEALANRAATNGHVIDIYACALDQTGLLEMKCCPNYTGRLGQEVLVSGRFVDLILLQHLHCTLKWSTSPDESSYYRHHFMRQDLTQSLIMVQPILYAYSFNGPPEPVLLDSSSILPDRILLMDTFFQILIYHGETIAQWRKSGYQDMPEYENFHHLLQAPIDDAQEILHSRFPMPRYIDTEHGGSQARFLLSKVNPSQTHNNMYAWGQESGAPILTDDVSLQVFMDHLKKLAVSSAA</sequence>
<dbReference type="GO" id="GO:0008270">
    <property type="term" value="F:zinc ion binding"/>
    <property type="evidence" value="ECO:0007669"/>
    <property type="project" value="InterPro"/>
</dbReference>
<dbReference type="PANTHER" id="PTHR11141">
    <property type="entry name" value="PROTEIN TRANSPORT PROTEIN SEC23"/>
    <property type="match status" value="1"/>
</dbReference>
<accession>A0A2I0U7U5</accession>
<dbReference type="Pfam" id="PF00626">
    <property type="entry name" value="Gelsolin"/>
    <property type="match status" value="1"/>
</dbReference>
<evidence type="ECO:0000313" key="15">
    <source>
        <dbReference type="EMBL" id="PKU42099.1"/>
    </source>
</evidence>
<gene>
    <name evidence="15" type="ORF">llap_7597</name>
</gene>
<dbReference type="InterPro" id="IPR036175">
    <property type="entry name" value="Sec23/24_helical_dom_sf"/>
</dbReference>
<keyword evidence="8 11" id="KW-0653">Protein transport</keyword>
<evidence type="ECO:0000259" key="12">
    <source>
        <dbReference type="Pfam" id="PF00626"/>
    </source>
</evidence>
<dbReference type="Proteomes" id="UP000233556">
    <property type="component" value="Unassembled WGS sequence"/>
</dbReference>
<evidence type="ECO:0000256" key="7">
    <source>
        <dbReference type="ARBA" id="ARBA00022892"/>
    </source>
</evidence>
<name>A0A2I0U7U5_LIMLA</name>
<dbReference type="InterPro" id="IPR036465">
    <property type="entry name" value="vWFA_dom_sf"/>
</dbReference>
<dbReference type="GO" id="GO:0005829">
    <property type="term" value="C:cytosol"/>
    <property type="evidence" value="ECO:0007669"/>
    <property type="project" value="UniProtKB-SubCell"/>
</dbReference>
<dbReference type="InterPro" id="IPR036174">
    <property type="entry name" value="Znf_Sec23_Sec24_sf"/>
</dbReference>
<keyword evidence="3 11" id="KW-0963">Cytoplasm</keyword>
<keyword evidence="5 11" id="KW-0256">Endoplasmic reticulum</keyword>
<dbReference type="Gene3D" id="2.60.40.1670">
    <property type="entry name" value="beta-sandwich domain of Sec23/24"/>
    <property type="match status" value="1"/>
</dbReference>
<dbReference type="PANTHER" id="PTHR11141:SF7">
    <property type="entry name" value="PROTEIN TRANSPORT PROTEIN SEC23A"/>
    <property type="match status" value="1"/>
</dbReference>
<dbReference type="InterPro" id="IPR029006">
    <property type="entry name" value="ADF-H/Gelsolin-like_dom_sf"/>
</dbReference>
<dbReference type="GO" id="GO:0070971">
    <property type="term" value="C:endoplasmic reticulum exit site"/>
    <property type="evidence" value="ECO:0007669"/>
    <property type="project" value="TreeGrafter"/>
</dbReference>
<dbReference type="GO" id="GO:0006886">
    <property type="term" value="P:intracellular protein transport"/>
    <property type="evidence" value="ECO:0007669"/>
    <property type="project" value="InterPro"/>
</dbReference>
<dbReference type="SUPFAM" id="SSF82919">
    <property type="entry name" value="Zn-finger domain of Sec23/24"/>
    <property type="match status" value="1"/>
</dbReference>
<dbReference type="InterPro" id="IPR037550">
    <property type="entry name" value="Sec23_C"/>
</dbReference>